<evidence type="ECO:0000313" key="1">
    <source>
        <dbReference type="EMBL" id="MEP1060072.1"/>
    </source>
</evidence>
<organism evidence="1 2">
    <name type="scientific">Stenomitos frigidus AS-A4</name>
    <dbReference type="NCBI Taxonomy" id="2933935"/>
    <lineage>
        <taxon>Bacteria</taxon>
        <taxon>Bacillati</taxon>
        <taxon>Cyanobacteriota</taxon>
        <taxon>Cyanophyceae</taxon>
        <taxon>Leptolyngbyales</taxon>
        <taxon>Leptolyngbyaceae</taxon>
        <taxon>Stenomitos</taxon>
    </lineage>
</organism>
<accession>A0ABV0KLE8</accession>
<gene>
    <name evidence="1" type="ORF">NDI38_16670</name>
</gene>
<dbReference type="RefSeq" id="WP_199305282.1">
    <property type="nucleotide sequence ID" value="NZ_JAMPLM010000015.1"/>
</dbReference>
<comment type="caution">
    <text evidence="1">The sequence shown here is derived from an EMBL/GenBank/DDBJ whole genome shotgun (WGS) entry which is preliminary data.</text>
</comment>
<evidence type="ECO:0000313" key="2">
    <source>
        <dbReference type="Proteomes" id="UP001476950"/>
    </source>
</evidence>
<reference evidence="1 2" key="1">
    <citation type="submission" date="2022-04" db="EMBL/GenBank/DDBJ databases">
        <title>Positive selection, recombination, and allopatry shape intraspecific diversity of widespread and dominant cyanobacteria.</title>
        <authorList>
            <person name="Wei J."/>
            <person name="Shu W."/>
            <person name="Hu C."/>
        </authorList>
    </citation>
    <scope>NUCLEOTIDE SEQUENCE [LARGE SCALE GENOMIC DNA]</scope>
    <source>
        <strain evidence="1 2">AS-A4</strain>
    </source>
</reference>
<keyword evidence="2" id="KW-1185">Reference proteome</keyword>
<dbReference type="EMBL" id="JAMPLM010000015">
    <property type="protein sequence ID" value="MEP1060072.1"/>
    <property type="molecule type" value="Genomic_DNA"/>
</dbReference>
<proteinExistence type="predicted"/>
<name>A0ABV0KLE8_9CYAN</name>
<dbReference type="Proteomes" id="UP001476950">
    <property type="component" value="Unassembled WGS sequence"/>
</dbReference>
<sequence length="287" mass="31191">MPKPLHSFTTVTQPILRSIQAPQKHWQAFLMAVGVAITLGGTSYASPVSAEPPETAPAALKETLTAIDKAASSHNIQSVLAFYGPTFTHSDGLTRQTLEQALTQLWKRYPNLTYRTELKSWKSQGKGITAETVTYVTGAQKVGERELKIDSTLQAQQQFENQKIVRQDVLAERSQITSGTNPPTVKLNLPAQVNAGQQFSFDAVVQEPLGNDLLLGTALEEPVKADGLINPTPADLELLSAGGIFKVGRAPLTANSHWISAVLVRQNGMTMVTQRLRIVNRAKKPTS</sequence>
<protein>
    <submittedName>
        <fullName evidence="1">Nuclear transport factor 2 family protein</fullName>
    </submittedName>
</protein>